<dbReference type="OrthoDB" id="406990at2759"/>
<reference evidence="1 2" key="1">
    <citation type="submission" date="2016-02" db="EMBL/GenBank/DDBJ databases">
        <title>Genome analysis of coral dinoflagellate symbionts highlights evolutionary adaptations to a symbiotic lifestyle.</title>
        <authorList>
            <person name="Aranda M."/>
            <person name="Li Y."/>
            <person name="Liew Y.J."/>
            <person name="Baumgarten S."/>
            <person name="Simakov O."/>
            <person name="Wilson M."/>
            <person name="Piel J."/>
            <person name="Ashoor H."/>
            <person name="Bougouffa S."/>
            <person name="Bajic V.B."/>
            <person name="Ryu T."/>
            <person name="Ravasi T."/>
            <person name="Bayer T."/>
            <person name="Micklem G."/>
            <person name="Kim H."/>
            <person name="Bhak J."/>
            <person name="Lajeunesse T.C."/>
            <person name="Voolstra C.R."/>
        </authorList>
    </citation>
    <scope>NUCLEOTIDE SEQUENCE [LARGE SCALE GENOMIC DNA]</scope>
    <source>
        <strain evidence="1 2">CCMP2467</strain>
    </source>
</reference>
<evidence type="ECO:0000313" key="1">
    <source>
        <dbReference type="EMBL" id="OLP77293.1"/>
    </source>
</evidence>
<accession>A0A1Q9C2Z8</accession>
<gene>
    <name evidence="1" type="ORF">AK812_SmicGene42659</name>
</gene>
<name>A0A1Q9C2Z8_SYMMI</name>
<keyword evidence="2" id="KW-1185">Reference proteome</keyword>
<dbReference type="AlphaFoldDB" id="A0A1Q9C2Z8"/>
<dbReference type="Proteomes" id="UP000186817">
    <property type="component" value="Unassembled WGS sequence"/>
</dbReference>
<dbReference type="EMBL" id="LSRX01001797">
    <property type="protein sequence ID" value="OLP77293.1"/>
    <property type="molecule type" value="Genomic_DNA"/>
</dbReference>
<sequence length="337" mass="37016">MVSLRRRGMRRQRGIAREQVLGVQLFRKVRWHVADNDAKDYASKGVEVSQILECGPVHNAQNAALRLACRTGRPVIVIPDDVSGFSICDGSLDWEGGHGRPLLPDKFAKVLLKALLETGCCFGGPYVCPNAVFRYQMPLMSFTNFVAGDVWMVLPSTLPDSVHFRSEACPKQDYDFCAQLLRGGMPVLRLNRLGATCGHKQKGGAGKGEKRWKQDVSAAKWLIKTWPGSFQHKKNPQAVLGGAGKVIDAEILFTGGQSLIEAADARLMGEDGTLRNLIDLMASTKVSKEQSLEIQGRGRKKAEQNKDFSRACGGNLEIASETLLKQLRGHLQKFAQG</sequence>
<protein>
    <submittedName>
        <fullName evidence="1">Uncharacterized protein</fullName>
    </submittedName>
</protein>
<organism evidence="1 2">
    <name type="scientific">Symbiodinium microadriaticum</name>
    <name type="common">Dinoflagellate</name>
    <name type="synonym">Zooxanthella microadriatica</name>
    <dbReference type="NCBI Taxonomy" id="2951"/>
    <lineage>
        <taxon>Eukaryota</taxon>
        <taxon>Sar</taxon>
        <taxon>Alveolata</taxon>
        <taxon>Dinophyceae</taxon>
        <taxon>Suessiales</taxon>
        <taxon>Symbiodiniaceae</taxon>
        <taxon>Symbiodinium</taxon>
    </lineage>
</organism>
<evidence type="ECO:0000313" key="2">
    <source>
        <dbReference type="Proteomes" id="UP000186817"/>
    </source>
</evidence>
<comment type="caution">
    <text evidence="1">The sequence shown here is derived from an EMBL/GenBank/DDBJ whole genome shotgun (WGS) entry which is preliminary data.</text>
</comment>
<proteinExistence type="predicted"/>